<evidence type="ECO:0000256" key="5">
    <source>
        <dbReference type="ARBA" id="ARBA00022824"/>
    </source>
</evidence>
<evidence type="ECO:0000256" key="6">
    <source>
        <dbReference type="ARBA" id="ARBA00022927"/>
    </source>
</evidence>
<dbReference type="SUPFAM" id="SSF103456">
    <property type="entry name" value="Preprotein translocase SecE subunit"/>
    <property type="match status" value="1"/>
</dbReference>
<dbReference type="NCBIfam" id="TIGR00327">
    <property type="entry name" value="secE_euk_arch"/>
    <property type="match status" value="1"/>
</dbReference>
<dbReference type="PANTHER" id="PTHR12309">
    <property type="entry name" value="SEC61 GAMMA SUBUNIT"/>
    <property type="match status" value="1"/>
</dbReference>
<comment type="caution">
    <text evidence="11">The sequence shown here is derived from an EMBL/GenBank/DDBJ whole genome shotgun (WGS) entry which is preliminary data.</text>
</comment>
<dbReference type="OrthoDB" id="298393at2759"/>
<dbReference type="EMBL" id="RRYP01030949">
    <property type="protein sequence ID" value="TNV71047.1"/>
    <property type="molecule type" value="Genomic_DNA"/>
</dbReference>
<gene>
    <name evidence="11" type="ORF">FGO68_gene7194</name>
</gene>
<keyword evidence="12" id="KW-1185">Reference proteome</keyword>
<evidence type="ECO:0000256" key="10">
    <source>
        <dbReference type="SAM" id="Phobius"/>
    </source>
</evidence>
<keyword evidence="5" id="KW-0256">Endoplasmic reticulum</keyword>
<dbReference type="InterPro" id="IPR001901">
    <property type="entry name" value="Translocase_SecE/Sec61-g"/>
</dbReference>
<evidence type="ECO:0000256" key="8">
    <source>
        <dbReference type="ARBA" id="ARBA00023010"/>
    </source>
</evidence>
<dbReference type="GO" id="GO:0008320">
    <property type="term" value="F:protein transmembrane transporter activity"/>
    <property type="evidence" value="ECO:0007669"/>
    <property type="project" value="InterPro"/>
</dbReference>
<dbReference type="InterPro" id="IPR008158">
    <property type="entry name" value="Translocase_Sec61-g"/>
</dbReference>
<comment type="subcellular location">
    <subcellularLocation>
        <location evidence="1">Endoplasmic reticulum membrane</location>
        <topology evidence="1">Single-pass membrane protein</topology>
    </subcellularLocation>
</comment>
<protein>
    <submittedName>
        <fullName evidence="11">Uncharacterized protein</fullName>
    </submittedName>
</protein>
<dbReference type="Proteomes" id="UP000785679">
    <property type="component" value="Unassembled WGS sequence"/>
</dbReference>
<evidence type="ECO:0000256" key="3">
    <source>
        <dbReference type="ARBA" id="ARBA00022448"/>
    </source>
</evidence>
<dbReference type="Gene3D" id="1.20.5.820">
    <property type="entry name" value="Preprotein translocase SecE subunit"/>
    <property type="match status" value="1"/>
</dbReference>
<keyword evidence="3" id="KW-0813">Transport</keyword>
<keyword evidence="8" id="KW-0811">Translocation</keyword>
<dbReference type="GO" id="GO:0005789">
    <property type="term" value="C:endoplasmic reticulum membrane"/>
    <property type="evidence" value="ECO:0007669"/>
    <property type="project" value="UniProtKB-SubCell"/>
</dbReference>
<keyword evidence="7 10" id="KW-1133">Transmembrane helix</keyword>
<feature type="transmembrane region" description="Helical" evidence="10">
    <location>
        <begin position="45"/>
        <end position="70"/>
    </location>
</feature>
<evidence type="ECO:0000256" key="9">
    <source>
        <dbReference type="ARBA" id="ARBA00023136"/>
    </source>
</evidence>
<dbReference type="GO" id="GO:0006605">
    <property type="term" value="P:protein targeting"/>
    <property type="evidence" value="ECO:0007669"/>
    <property type="project" value="InterPro"/>
</dbReference>
<dbReference type="AlphaFoldDB" id="A0A8J8N9V9"/>
<keyword evidence="9 10" id="KW-0472">Membrane</keyword>
<dbReference type="HAMAP" id="MF_00422">
    <property type="entry name" value="SecE"/>
    <property type="match status" value="1"/>
</dbReference>
<evidence type="ECO:0000313" key="12">
    <source>
        <dbReference type="Proteomes" id="UP000785679"/>
    </source>
</evidence>
<sequence length="77" mass="8644">MSSAAKARREDKNKTVVQQLQEFSNDSVNFFNKCAKPDKNEYMKILQACAMGFVVIGFIGYIIKLVFIPINNIILGA</sequence>
<name>A0A8J8N9V9_HALGN</name>
<dbReference type="Pfam" id="PF00584">
    <property type="entry name" value="SecE"/>
    <property type="match status" value="1"/>
</dbReference>
<reference evidence="11" key="1">
    <citation type="submission" date="2019-06" db="EMBL/GenBank/DDBJ databases">
        <authorList>
            <person name="Zheng W."/>
        </authorList>
    </citation>
    <scope>NUCLEOTIDE SEQUENCE</scope>
    <source>
        <strain evidence="11">QDHG01</strain>
    </source>
</reference>
<evidence type="ECO:0000313" key="11">
    <source>
        <dbReference type="EMBL" id="TNV71047.1"/>
    </source>
</evidence>
<comment type="similarity">
    <text evidence="2">Belongs to the SecE/SEC61-gamma family.</text>
</comment>
<dbReference type="GO" id="GO:0006886">
    <property type="term" value="P:intracellular protein transport"/>
    <property type="evidence" value="ECO:0007669"/>
    <property type="project" value="InterPro"/>
</dbReference>
<evidence type="ECO:0000256" key="2">
    <source>
        <dbReference type="ARBA" id="ARBA00008274"/>
    </source>
</evidence>
<organism evidence="11 12">
    <name type="scientific">Halteria grandinella</name>
    <dbReference type="NCBI Taxonomy" id="5974"/>
    <lineage>
        <taxon>Eukaryota</taxon>
        <taxon>Sar</taxon>
        <taxon>Alveolata</taxon>
        <taxon>Ciliophora</taxon>
        <taxon>Intramacronucleata</taxon>
        <taxon>Spirotrichea</taxon>
        <taxon>Stichotrichia</taxon>
        <taxon>Sporadotrichida</taxon>
        <taxon>Halteriidae</taxon>
        <taxon>Halteria</taxon>
    </lineage>
</organism>
<evidence type="ECO:0000256" key="1">
    <source>
        <dbReference type="ARBA" id="ARBA00004389"/>
    </source>
</evidence>
<evidence type="ECO:0000256" key="7">
    <source>
        <dbReference type="ARBA" id="ARBA00022989"/>
    </source>
</evidence>
<evidence type="ECO:0000256" key="4">
    <source>
        <dbReference type="ARBA" id="ARBA00022692"/>
    </source>
</evidence>
<proteinExistence type="inferred from homology"/>
<accession>A0A8J8N9V9</accession>
<keyword evidence="6" id="KW-0653">Protein transport</keyword>
<dbReference type="InterPro" id="IPR023391">
    <property type="entry name" value="Prot_translocase_SecE_dom_sf"/>
</dbReference>
<keyword evidence="4 10" id="KW-0812">Transmembrane</keyword>